<keyword evidence="2" id="KW-0040">ANK repeat</keyword>
<dbReference type="InterPro" id="IPR000210">
    <property type="entry name" value="BTB/POZ_dom"/>
</dbReference>
<dbReference type="GO" id="GO:0000151">
    <property type="term" value="C:ubiquitin ligase complex"/>
    <property type="evidence" value="ECO:0007669"/>
    <property type="project" value="TreeGrafter"/>
</dbReference>
<dbReference type="EMBL" id="MUJZ01025675">
    <property type="protein sequence ID" value="OTF78923.1"/>
    <property type="molecule type" value="Genomic_DNA"/>
</dbReference>
<dbReference type="PANTHER" id="PTHR46231:SF1">
    <property type="entry name" value="ANKYRIN REPEAT AND BTB_POZ DOMAIN-CONTAINING PROTEIN 1"/>
    <property type="match status" value="1"/>
</dbReference>
<evidence type="ECO:0000256" key="2">
    <source>
        <dbReference type="ARBA" id="ARBA00023043"/>
    </source>
</evidence>
<evidence type="ECO:0000313" key="4">
    <source>
        <dbReference type="EMBL" id="OTF78923.1"/>
    </source>
</evidence>
<dbReference type="PROSITE" id="PS50097">
    <property type="entry name" value="BTB"/>
    <property type="match status" value="2"/>
</dbReference>
<dbReference type="GO" id="GO:0005737">
    <property type="term" value="C:cytoplasm"/>
    <property type="evidence" value="ECO:0007669"/>
    <property type="project" value="TreeGrafter"/>
</dbReference>
<dbReference type="CDD" id="cd18497">
    <property type="entry name" value="BACK_ABTB1_BPOZ"/>
    <property type="match status" value="1"/>
</dbReference>
<dbReference type="OrthoDB" id="6476088at2759"/>
<reference evidence="4 5" key="1">
    <citation type="submission" date="2017-03" db="EMBL/GenBank/DDBJ databases">
        <title>Genome Survey of Euroglyphus maynei.</title>
        <authorList>
            <person name="Arlian L.G."/>
            <person name="Morgan M.S."/>
            <person name="Rider S.D."/>
        </authorList>
    </citation>
    <scope>NUCLEOTIDE SEQUENCE [LARGE SCALE GENOMIC DNA]</scope>
    <source>
        <strain evidence="4">Arlian Lab</strain>
        <tissue evidence="4">Whole body</tissue>
    </source>
</reference>
<dbReference type="SMART" id="SM00225">
    <property type="entry name" value="BTB"/>
    <property type="match status" value="2"/>
</dbReference>
<keyword evidence="1" id="KW-0677">Repeat</keyword>
<proteinExistence type="predicted"/>
<name>A0A1Y3BGH0_EURMA</name>
<comment type="caution">
    <text evidence="4">The sequence shown here is derived from an EMBL/GenBank/DDBJ whole genome shotgun (WGS) entry which is preliminary data.</text>
</comment>
<feature type="domain" description="BTB" evidence="3">
    <location>
        <begin position="220"/>
        <end position="290"/>
    </location>
</feature>
<feature type="domain" description="BTB" evidence="3">
    <location>
        <begin position="68"/>
        <end position="135"/>
    </location>
</feature>
<dbReference type="CDD" id="cd18296">
    <property type="entry name" value="BTB2_POZ_ABTB1_BPOZ1"/>
    <property type="match status" value="1"/>
</dbReference>
<dbReference type="Pfam" id="PF00651">
    <property type="entry name" value="BTB"/>
    <property type="match status" value="2"/>
</dbReference>
<dbReference type="Proteomes" id="UP000194236">
    <property type="component" value="Unassembled WGS sequence"/>
</dbReference>
<dbReference type="Gene3D" id="3.30.710.10">
    <property type="entry name" value="Potassium Channel Kv1.1, Chain A"/>
    <property type="match status" value="2"/>
</dbReference>
<organism evidence="4 5">
    <name type="scientific">Euroglyphus maynei</name>
    <name type="common">Mayne's house dust mite</name>
    <dbReference type="NCBI Taxonomy" id="6958"/>
    <lineage>
        <taxon>Eukaryota</taxon>
        <taxon>Metazoa</taxon>
        <taxon>Ecdysozoa</taxon>
        <taxon>Arthropoda</taxon>
        <taxon>Chelicerata</taxon>
        <taxon>Arachnida</taxon>
        <taxon>Acari</taxon>
        <taxon>Acariformes</taxon>
        <taxon>Sarcoptiformes</taxon>
        <taxon>Astigmata</taxon>
        <taxon>Psoroptidia</taxon>
        <taxon>Analgoidea</taxon>
        <taxon>Pyroglyphidae</taxon>
        <taxon>Pyroglyphinae</taxon>
        <taxon>Euroglyphus</taxon>
    </lineage>
</organism>
<dbReference type="InterPro" id="IPR011333">
    <property type="entry name" value="SKP1/BTB/POZ_sf"/>
</dbReference>
<evidence type="ECO:0000256" key="1">
    <source>
        <dbReference type="ARBA" id="ARBA00022737"/>
    </source>
</evidence>
<protein>
    <recommendedName>
        <fullName evidence="3">BTB domain-containing protein</fullName>
    </recommendedName>
</protein>
<dbReference type="AlphaFoldDB" id="A0A1Y3BGH0"/>
<evidence type="ECO:0000259" key="3">
    <source>
        <dbReference type="PROSITE" id="PS50097"/>
    </source>
</evidence>
<sequence length="418" mass="49462">MEVVRFLLEHGAKCDVETFDGERCVYGALTDDIRRLLVKEYNVISKKVIRRNDYDEFLRKLLDGSEYADVIFEVHQKTFKAHRCILMVRSGYFFEKFTGKWRDRHVIRIQNEHVDPDAFKILLHFIYTGIVEFPYKIHEDVCRLFRQCHFNKINDMIDCRIQELHKQSRSSFRNKNVTIFLDFPVSMDYRKLFLTTLPKEFVDQDENYDFTAIESKQMTGDVVFQVENHLFRCHKLFFAGRSDYFAALLRDHFLESDNRRAVSKFVISDHADLFRLLICFLYTNDVDITLDQACYLLYVSDHYLIESLKRHCATVIGNNIDNFNPIDIIKRSRVLNLPKLEAIATQYIADNLDQFIDQDDFKELVIEDAQNVEQRQETDTIGIIDDIRYYLSIDSAKKDLKSELLKIDLLLESLQLDA</sequence>
<dbReference type="PANTHER" id="PTHR46231">
    <property type="entry name" value="ANKYRIN REPEAT AND BTB/POZ DOMAIN-CONTAINING PROTEIN 1"/>
    <property type="match status" value="1"/>
</dbReference>
<keyword evidence="5" id="KW-1185">Reference proteome</keyword>
<dbReference type="SUPFAM" id="SSF54695">
    <property type="entry name" value="POZ domain"/>
    <property type="match status" value="2"/>
</dbReference>
<gene>
    <name evidence="4" type="ORF">BLA29_000128</name>
</gene>
<evidence type="ECO:0000313" key="5">
    <source>
        <dbReference type="Proteomes" id="UP000194236"/>
    </source>
</evidence>
<dbReference type="InterPro" id="IPR044515">
    <property type="entry name" value="ABTB1"/>
</dbReference>
<accession>A0A1Y3BGH0</accession>